<evidence type="ECO:0000259" key="10">
    <source>
        <dbReference type="PROSITE" id="PS50975"/>
    </source>
</evidence>
<dbReference type="EMBL" id="JACCJB010000013">
    <property type="protein sequence ID" value="KAF6221644.1"/>
    <property type="molecule type" value="Genomic_DNA"/>
</dbReference>
<evidence type="ECO:0000256" key="6">
    <source>
        <dbReference type="ARBA" id="ARBA00023004"/>
    </source>
</evidence>
<dbReference type="PROSITE" id="PS50975">
    <property type="entry name" value="ATP_GRASP"/>
    <property type="match status" value="1"/>
</dbReference>
<dbReference type="InterPro" id="IPR001128">
    <property type="entry name" value="Cyt_P450"/>
</dbReference>
<dbReference type="SUPFAM" id="SSF48264">
    <property type="entry name" value="Cytochrome P450"/>
    <property type="match status" value="1"/>
</dbReference>
<comment type="caution">
    <text evidence="11">The sequence shown here is derived from an EMBL/GenBank/DDBJ whole genome shotgun (WGS) entry which is preliminary data.</text>
</comment>
<dbReference type="PRINTS" id="PR00385">
    <property type="entry name" value="P450"/>
</dbReference>
<dbReference type="AlphaFoldDB" id="A0A8H6FBF6"/>
<dbReference type="RefSeq" id="XP_037151079.1">
    <property type="nucleotide sequence ID" value="XM_037292540.1"/>
</dbReference>
<comment type="cofactor">
    <cofactor evidence="1 8">
        <name>heme</name>
        <dbReference type="ChEBI" id="CHEBI:30413"/>
    </cofactor>
</comment>
<dbReference type="PROSITE" id="PS00086">
    <property type="entry name" value="CYTOCHROME_P450"/>
    <property type="match status" value="1"/>
</dbReference>
<evidence type="ECO:0000256" key="5">
    <source>
        <dbReference type="ARBA" id="ARBA00023002"/>
    </source>
</evidence>
<evidence type="ECO:0000256" key="1">
    <source>
        <dbReference type="ARBA" id="ARBA00001971"/>
    </source>
</evidence>
<dbReference type="PANTHER" id="PTHR24287:SF1">
    <property type="entry name" value="P450, PUTATIVE (EUROFUNG)-RELATED"/>
    <property type="match status" value="1"/>
</dbReference>
<dbReference type="PRINTS" id="PR00464">
    <property type="entry name" value="EP450II"/>
</dbReference>
<dbReference type="PANTHER" id="PTHR24287">
    <property type="entry name" value="P450, PUTATIVE (EUROFUNG)-RELATED"/>
    <property type="match status" value="1"/>
</dbReference>
<sequence length="969" mass="109397">MFVPKYILTFSPQSLYPFSFFKEWLSVLLSRFSARTYRKIAHTLPAVELDTTLRELYSLDNPHGQNIIQVYAIPSATTQMTSSIPLSTRFAYQSPRALKMDSNVLARTNLQAGPQSYGFVSGNMPLVLFDVDAAGDEAAQVEHMLSPIKTHQADALKVFDQLAPAQRPELRFVSSPTEITTSPDDKIAIWNPMDCLIHLPHLFDPEKHYGLLSKRGLAVSGIPTPKSDVIDCNLQPDQVNDESLLKDEVERMMKPIIERPIPFVIKLPQSLGSQGVFVVQTDAEKQEAIGLLTVEVKRMIKQINESNKHMRPASLVLQETIPGTAVALSLFVTKKGRSVFTGCTEQIFDNHGHWDGGCIDYKQQDNLRKQYADIAQEMATYMHRKGYYGPLGADVMTDLKGKQLVIDLNVRVPTSYPLGFLKKHFSIQRGFHDAALLYPLALKGTRDDFQRRFEKEIQEGQIVICGWCNGSGGPGGRYKYSISSVAVGGETPAHLRQMIERINVDRVHKLRKDRHPSAHPLRDFRDKIIAYVSARAFSKAHGCEPVHRIPQSERIIGYGYFKERMEAARNKTLLETTLKRYEEHGMTWSSTAMGRVFVNTIDPENIKAVLATNFNDFGLGHRLHTFGPLLGKGIFTTDGAHWEHSRALVRPNFSKAQIQDLNTFEVHIKELISLIPRDGSTVDLQPLFFRLTLDSATEFLFGESVNSMLAPQGSEQQIFASAFDYAQGQILYRRSPLRFLAFTANRKFDKACKTVHDFADKFVYNALAHRESEDAQEKPPGRYVFLNELAKVTNDPRQLRDELLNILLAGRDTTASLLSNTFHVLARRPDIWSKLKAEVDELKGEKPDYETLRNMKYVKNLLNECNVTYSVHAMHRLSPAYGPTAHLFRPDRWDTLRVGWNYLPFNGGPRICVGQQFALTEAAYAVVRLCQEFGAVEDRDGGAWREQFGLTTASLEGVRVGLVGRWMDG</sequence>
<keyword evidence="12" id="KW-1185">Reference proteome</keyword>
<dbReference type="GO" id="GO:0005506">
    <property type="term" value="F:iron ion binding"/>
    <property type="evidence" value="ECO:0007669"/>
    <property type="project" value="InterPro"/>
</dbReference>
<dbReference type="PRINTS" id="PR01239">
    <property type="entry name" value="EP450IICYP52"/>
</dbReference>
<evidence type="ECO:0000256" key="9">
    <source>
        <dbReference type="PROSITE-ProRule" id="PRU00409"/>
    </source>
</evidence>
<accession>A0A8H6FBF6</accession>
<dbReference type="InterPro" id="IPR017972">
    <property type="entry name" value="Cyt_P450_CS"/>
</dbReference>
<dbReference type="GO" id="GO:0016712">
    <property type="term" value="F:oxidoreductase activity, acting on paired donors, with incorporation or reduction of molecular oxygen, reduced flavin or flavoprotein as one donor, and incorporation of one atom of oxygen"/>
    <property type="evidence" value="ECO:0007669"/>
    <property type="project" value="InterPro"/>
</dbReference>
<keyword evidence="9" id="KW-0067">ATP-binding</keyword>
<reference evidence="11 12" key="1">
    <citation type="journal article" date="2020" name="Genomics">
        <title>Complete, high-quality genomes from long-read metagenomic sequencing of two wolf lichen thalli reveals enigmatic genome architecture.</title>
        <authorList>
            <person name="McKenzie S.K."/>
            <person name="Walston R.F."/>
            <person name="Allen J.L."/>
        </authorList>
    </citation>
    <scope>NUCLEOTIDE SEQUENCE [LARGE SCALE GENOMIC DNA]</scope>
    <source>
        <strain evidence="11">WasteWater1</strain>
    </source>
</reference>
<evidence type="ECO:0000256" key="8">
    <source>
        <dbReference type="PIRSR" id="PIRSR602402-1"/>
    </source>
</evidence>
<dbReference type="Pfam" id="PF13535">
    <property type="entry name" value="ATP-grasp_4"/>
    <property type="match status" value="1"/>
</dbReference>
<dbReference type="GeneID" id="59330026"/>
<evidence type="ECO:0000313" key="11">
    <source>
        <dbReference type="EMBL" id="KAF6221644.1"/>
    </source>
</evidence>
<protein>
    <recommendedName>
        <fullName evidence="10">ATP-grasp domain-containing protein</fullName>
    </recommendedName>
</protein>
<feature type="binding site" description="axial binding residue" evidence="8">
    <location>
        <position position="912"/>
    </location>
    <ligand>
        <name>heme</name>
        <dbReference type="ChEBI" id="CHEBI:30413"/>
    </ligand>
    <ligandPart>
        <name>Fe</name>
        <dbReference type="ChEBI" id="CHEBI:18248"/>
    </ligandPart>
</feature>
<feature type="domain" description="ATP-grasp" evidence="10">
    <location>
        <begin position="214"/>
        <end position="442"/>
    </location>
</feature>
<evidence type="ECO:0000256" key="3">
    <source>
        <dbReference type="ARBA" id="ARBA00022617"/>
    </source>
</evidence>
<evidence type="ECO:0000313" key="12">
    <source>
        <dbReference type="Proteomes" id="UP000593566"/>
    </source>
</evidence>
<evidence type="ECO:0000256" key="2">
    <source>
        <dbReference type="ARBA" id="ARBA00010617"/>
    </source>
</evidence>
<dbReference type="Pfam" id="PF00067">
    <property type="entry name" value="p450"/>
    <property type="match status" value="2"/>
</dbReference>
<dbReference type="InterPro" id="IPR002974">
    <property type="entry name" value="Cyt_P450_E_CYP52_ascomycetes"/>
</dbReference>
<dbReference type="GO" id="GO:0020037">
    <property type="term" value="F:heme binding"/>
    <property type="evidence" value="ECO:0007669"/>
    <property type="project" value="InterPro"/>
</dbReference>
<keyword evidence="4 8" id="KW-0479">Metal-binding</keyword>
<dbReference type="InterPro" id="IPR002402">
    <property type="entry name" value="Cyt_P450_E_grp-II"/>
</dbReference>
<organism evidence="11 12">
    <name type="scientific">Letharia lupina</name>
    <dbReference type="NCBI Taxonomy" id="560253"/>
    <lineage>
        <taxon>Eukaryota</taxon>
        <taxon>Fungi</taxon>
        <taxon>Dikarya</taxon>
        <taxon>Ascomycota</taxon>
        <taxon>Pezizomycotina</taxon>
        <taxon>Lecanoromycetes</taxon>
        <taxon>OSLEUM clade</taxon>
        <taxon>Lecanoromycetidae</taxon>
        <taxon>Lecanorales</taxon>
        <taxon>Lecanorineae</taxon>
        <taxon>Parmeliaceae</taxon>
        <taxon>Letharia</taxon>
    </lineage>
</organism>
<keyword evidence="5" id="KW-0560">Oxidoreductase</keyword>
<dbReference type="Gene3D" id="3.30.470.20">
    <property type="entry name" value="ATP-grasp fold, B domain"/>
    <property type="match status" value="1"/>
</dbReference>
<dbReference type="Proteomes" id="UP000593566">
    <property type="component" value="Unassembled WGS sequence"/>
</dbReference>
<gene>
    <name evidence="11" type="ORF">HO133_001612</name>
</gene>
<name>A0A8H6FBF6_9LECA</name>
<dbReference type="GO" id="GO:0005524">
    <property type="term" value="F:ATP binding"/>
    <property type="evidence" value="ECO:0007669"/>
    <property type="project" value="UniProtKB-UniRule"/>
</dbReference>
<proteinExistence type="inferred from homology"/>
<dbReference type="InterPro" id="IPR036396">
    <property type="entry name" value="Cyt_P450_sf"/>
</dbReference>
<dbReference type="CDD" id="cd11063">
    <property type="entry name" value="CYP52"/>
    <property type="match status" value="1"/>
</dbReference>
<dbReference type="InterPro" id="IPR011761">
    <property type="entry name" value="ATP-grasp"/>
</dbReference>
<dbReference type="SUPFAM" id="SSF56059">
    <property type="entry name" value="Glutathione synthetase ATP-binding domain-like"/>
    <property type="match status" value="1"/>
</dbReference>
<evidence type="ECO:0000256" key="4">
    <source>
        <dbReference type="ARBA" id="ARBA00022723"/>
    </source>
</evidence>
<comment type="similarity">
    <text evidence="2">Belongs to the cytochrome P450 family.</text>
</comment>
<keyword evidence="3 8" id="KW-0349">Heme</keyword>
<keyword evidence="9" id="KW-0547">Nucleotide-binding</keyword>
<dbReference type="Gene3D" id="1.10.630.10">
    <property type="entry name" value="Cytochrome P450"/>
    <property type="match status" value="1"/>
</dbReference>
<keyword evidence="7" id="KW-0503">Monooxygenase</keyword>
<dbReference type="InterPro" id="IPR047146">
    <property type="entry name" value="Cyt_P450_E_CYP52_fungi"/>
</dbReference>
<evidence type="ECO:0000256" key="7">
    <source>
        <dbReference type="ARBA" id="ARBA00023033"/>
    </source>
</evidence>
<keyword evidence="6 8" id="KW-0408">Iron</keyword>